<dbReference type="SUPFAM" id="SSF54211">
    <property type="entry name" value="Ribosomal protein S5 domain 2-like"/>
    <property type="match status" value="1"/>
</dbReference>
<dbReference type="GO" id="GO:0004176">
    <property type="term" value="F:ATP-dependent peptidase activity"/>
    <property type="evidence" value="ECO:0007669"/>
    <property type="project" value="InterPro"/>
</dbReference>
<protein>
    <recommendedName>
        <fullName evidence="1">Lon proteolytic domain-containing protein</fullName>
    </recommendedName>
</protein>
<dbReference type="GO" id="GO:0004252">
    <property type="term" value="F:serine-type endopeptidase activity"/>
    <property type="evidence" value="ECO:0007669"/>
    <property type="project" value="InterPro"/>
</dbReference>
<dbReference type="Pfam" id="PF05362">
    <property type="entry name" value="Lon_C"/>
    <property type="match status" value="1"/>
</dbReference>
<dbReference type="Gene3D" id="3.30.230.10">
    <property type="match status" value="1"/>
</dbReference>
<dbReference type="GO" id="GO:0006508">
    <property type="term" value="P:proteolysis"/>
    <property type="evidence" value="ECO:0007669"/>
    <property type="project" value="InterPro"/>
</dbReference>
<dbReference type="EMBL" id="DTPL01000159">
    <property type="protein sequence ID" value="HGA37664.1"/>
    <property type="molecule type" value="Genomic_DNA"/>
</dbReference>
<dbReference type="InterPro" id="IPR020568">
    <property type="entry name" value="Ribosomal_Su5_D2-typ_SF"/>
</dbReference>
<sequence length="880" mass="101390">MKVSRKTNSLSVDEKVKDLLFTLNKQQMSKEELSQTHKEIKDLVGKTLNRNNPIPHFLMAGFLFRVNELSQALKEFSSSCNKKLSNYLKNSDNNITSLFFELTKTALEKKTKAVYFAAIKTMLRSNLLDISLLEAFVENELSNNSNILSILKSLGLGPSDAAYYVIYSLIKYRQNRFTEALYDIEQAIKLSSENDHLQLLLIRILIATGKDKDAITHIVPLLRYNHLSSRELFELYMLYADILIRNEKYTFLRDIFDSKTFKELNLAESEGVLAKIKIAESYLKEAWNSWEEESIKTAKKLLEEALKIDPTNPAIFKLLGFSYFFLYDIPNSIQFFEEYANLSNDHSWILDFAKSALDNTDTTDKITYPDFYSKYFNIYLDDISDKNSIEYYKAFLLWAKMDLLFGHYQAVINKLLPISEKIKLLKSKTFYQESQRLLLAAYLSIGNLSNIDGFIKTLSSDDSNLRLIALEYKTAHHIDLSADEIFELSSHYYIIEDYDAVIKILSPYRYGFFFKQDKFNDDLLSKMNILLAEAYFKIGFYTLGRILFKDILKRIDTSHPKYNELELKYAQCLLMNKDFEELKSIINNQPTLKYIELMIKENYVKHDYPTILALAKEYKDTFGFNKETHFLIADASFELKEYETALIHIENCIKQDPFNSMYIGLLRKIEEQLNGRLHFSSAIAYNKLNNIPAINEPGVVLFINTSEDTPYHIRAKNVLMEGYYPKITYPASLSQKLDSIVQQAYEAALYFLINKGFNMDNIHISLSFSSIEDKYIEAIGAAIAVAIVSSVMNIPVKNDVAVIGAINASGKLIKTPYVGRYIKNAVQKYHLKRMIIPLENVEIVALLEPEIILSSNIEFLDSLEALLNKILKPKGDKNEG</sequence>
<dbReference type="Gene3D" id="1.25.40.10">
    <property type="entry name" value="Tetratricopeptide repeat domain"/>
    <property type="match status" value="3"/>
</dbReference>
<proteinExistence type="predicted"/>
<gene>
    <name evidence="2" type="ORF">ENX80_02440</name>
</gene>
<accession>A0A832EXS8</accession>
<feature type="domain" description="Lon proteolytic" evidence="1">
    <location>
        <begin position="756"/>
        <end position="871"/>
    </location>
</feature>
<evidence type="ECO:0000259" key="1">
    <source>
        <dbReference type="Pfam" id="PF05362"/>
    </source>
</evidence>
<organism evidence="2">
    <name type="scientific">Desulfurella acetivorans</name>
    <dbReference type="NCBI Taxonomy" id="33002"/>
    <lineage>
        <taxon>Bacteria</taxon>
        <taxon>Pseudomonadati</taxon>
        <taxon>Campylobacterota</taxon>
        <taxon>Desulfurellia</taxon>
        <taxon>Desulfurellales</taxon>
        <taxon>Desulfurellaceae</taxon>
        <taxon>Desulfurella</taxon>
    </lineage>
</organism>
<dbReference type="InterPro" id="IPR011990">
    <property type="entry name" value="TPR-like_helical_dom_sf"/>
</dbReference>
<reference evidence="2" key="1">
    <citation type="journal article" date="2020" name="mSystems">
        <title>Genome- and Community-Level Interaction Insights into Carbon Utilization and Element Cycling Functions of Hydrothermarchaeota in Hydrothermal Sediment.</title>
        <authorList>
            <person name="Zhou Z."/>
            <person name="Liu Y."/>
            <person name="Xu W."/>
            <person name="Pan J."/>
            <person name="Luo Z.H."/>
            <person name="Li M."/>
        </authorList>
    </citation>
    <scope>NUCLEOTIDE SEQUENCE [LARGE SCALE GENOMIC DNA]</scope>
    <source>
        <strain evidence="2">SpSt-972</strain>
    </source>
</reference>
<dbReference type="AlphaFoldDB" id="A0A832EXS8"/>
<dbReference type="InterPro" id="IPR008269">
    <property type="entry name" value="Lon_proteolytic"/>
</dbReference>
<comment type="caution">
    <text evidence="2">The sequence shown here is derived from an EMBL/GenBank/DDBJ whole genome shotgun (WGS) entry which is preliminary data.</text>
</comment>
<dbReference type="SUPFAM" id="SSF48452">
    <property type="entry name" value="TPR-like"/>
    <property type="match status" value="2"/>
</dbReference>
<dbReference type="SMART" id="SM00028">
    <property type="entry name" value="TPR"/>
    <property type="match status" value="4"/>
</dbReference>
<name>A0A832EXS8_DESAE</name>
<dbReference type="InterPro" id="IPR014721">
    <property type="entry name" value="Ribsml_uS5_D2-typ_fold_subgr"/>
</dbReference>
<evidence type="ECO:0000313" key="2">
    <source>
        <dbReference type="EMBL" id="HGA37664.1"/>
    </source>
</evidence>
<dbReference type="InterPro" id="IPR019734">
    <property type="entry name" value="TPR_rpt"/>
</dbReference>